<dbReference type="EMBL" id="BPVZ01000803">
    <property type="protein sequence ID" value="GKV52668.1"/>
    <property type="molecule type" value="Genomic_DNA"/>
</dbReference>
<proteinExistence type="predicted"/>
<organism evidence="1 2">
    <name type="scientific">Rubroshorea leprosula</name>
    <dbReference type="NCBI Taxonomy" id="152421"/>
    <lineage>
        <taxon>Eukaryota</taxon>
        <taxon>Viridiplantae</taxon>
        <taxon>Streptophyta</taxon>
        <taxon>Embryophyta</taxon>
        <taxon>Tracheophyta</taxon>
        <taxon>Spermatophyta</taxon>
        <taxon>Magnoliopsida</taxon>
        <taxon>eudicotyledons</taxon>
        <taxon>Gunneridae</taxon>
        <taxon>Pentapetalae</taxon>
        <taxon>rosids</taxon>
        <taxon>malvids</taxon>
        <taxon>Malvales</taxon>
        <taxon>Dipterocarpaceae</taxon>
        <taxon>Rubroshorea</taxon>
    </lineage>
</organism>
<comment type="caution">
    <text evidence="1">The sequence shown here is derived from an EMBL/GenBank/DDBJ whole genome shotgun (WGS) entry which is preliminary data.</text>
</comment>
<dbReference type="Proteomes" id="UP001054252">
    <property type="component" value="Unassembled WGS sequence"/>
</dbReference>
<dbReference type="AlphaFoldDB" id="A0AAV5MTA3"/>
<gene>
    <name evidence="1" type="ORF">SLEP1_g59239</name>
</gene>
<evidence type="ECO:0000313" key="1">
    <source>
        <dbReference type="EMBL" id="GKV52668.1"/>
    </source>
</evidence>
<accession>A0AAV5MTA3</accession>
<name>A0AAV5MTA3_9ROSI</name>
<evidence type="ECO:0000313" key="2">
    <source>
        <dbReference type="Proteomes" id="UP001054252"/>
    </source>
</evidence>
<keyword evidence="2" id="KW-1185">Reference proteome</keyword>
<sequence length="59" mass="6782">MLSHCLNGLVVYCLMSHRRCYLGDLEEESFALPDPDIGEFPVEQGGLAQRLERACWRKK</sequence>
<reference evidence="1 2" key="1">
    <citation type="journal article" date="2021" name="Commun. Biol.">
        <title>The genome of Shorea leprosula (Dipterocarpaceae) highlights the ecological relevance of drought in aseasonal tropical rainforests.</title>
        <authorList>
            <person name="Ng K.K.S."/>
            <person name="Kobayashi M.J."/>
            <person name="Fawcett J.A."/>
            <person name="Hatakeyama M."/>
            <person name="Paape T."/>
            <person name="Ng C.H."/>
            <person name="Ang C.C."/>
            <person name="Tnah L.H."/>
            <person name="Lee C.T."/>
            <person name="Nishiyama T."/>
            <person name="Sese J."/>
            <person name="O'Brien M.J."/>
            <person name="Copetti D."/>
            <person name="Mohd Noor M.I."/>
            <person name="Ong R.C."/>
            <person name="Putra M."/>
            <person name="Sireger I.Z."/>
            <person name="Indrioko S."/>
            <person name="Kosugi Y."/>
            <person name="Izuno A."/>
            <person name="Isagi Y."/>
            <person name="Lee S.L."/>
            <person name="Shimizu K.K."/>
        </authorList>
    </citation>
    <scope>NUCLEOTIDE SEQUENCE [LARGE SCALE GENOMIC DNA]</scope>
    <source>
        <strain evidence="1">214</strain>
    </source>
</reference>
<protein>
    <submittedName>
        <fullName evidence="1">Uncharacterized protein</fullName>
    </submittedName>
</protein>